<gene>
    <name evidence="2" type="ORF">ENV38_03000</name>
</gene>
<evidence type="ECO:0000256" key="1">
    <source>
        <dbReference type="SAM" id="SignalP"/>
    </source>
</evidence>
<dbReference type="EMBL" id="DTGD01000112">
    <property type="protein sequence ID" value="HGB35861.1"/>
    <property type="molecule type" value="Genomic_DNA"/>
</dbReference>
<keyword evidence="1" id="KW-0732">Signal</keyword>
<accession>A0A7V3NV59</accession>
<feature type="signal peptide" evidence="1">
    <location>
        <begin position="1"/>
        <end position="18"/>
    </location>
</feature>
<reference evidence="2" key="1">
    <citation type="journal article" date="2020" name="mSystems">
        <title>Genome- and Community-Level Interaction Insights into Carbon Utilization and Element Cycling Functions of Hydrothermarchaeota in Hydrothermal Sediment.</title>
        <authorList>
            <person name="Zhou Z."/>
            <person name="Liu Y."/>
            <person name="Xu W."/>
            <person name="Pan J."/>
            <person name="Luo Z.H."/>
            <person name="Li M."/>
        </authorList>
    </citation>
    <scope>NUCLEOTIDE SEQUENCE [LARGE SCALE GENOMIC DNA]</scope>
    <source>
        <strain evidence="2">SpSt-754</strain>
    </source>
</reference>
<name>A0A7V3NV59_UNCW3</name>
<feature type="chain" id="PRO_5030963967" description="Outer membrane protein beta-barrel domain-containing protein" evidence="1">
    <location>
        <begin position="19"/>
        <end position="210"/>
    </location>
</feature>
<comment type="caution">
    <text evidence="2">The sequence shown here is derived from an EMBL/GenBank/DDBJ whole genome shotgun (WGS) entry which is preliminary data.</text>
</comment>
<proteinExistence type="predicted"/>
<evidence type="ECO:0008006" key="3">
    <source>
        <dbReference type="Google" id="ProtNLM"/>
    </source>
</evidence>
<sequence>MKKLLFLLPFLIFNGCFLGTFKSAEPIGAGNVEKSVYFNLPLYYSSDYKNEAKASGTFYSRANLGGMVVFGASDNMDFGLRYDLAEGLGPQLKLRFLYVSPISVAAAGGFGYNFFAQGFSWDAELLTSSKISQYSSLYLALLAHHAPDYRNLSKISDYFDVKRFNNFFAVALGISFRNFETIRFPSGMNMEVVVPFDKYPPIIWGFNFAF</sequence>
<evidence type="ECO:0000313" key="2">
    <source>
        <dbReference type="EMBL" id="HGB35861.1"/>
    </source>
</evidence>
<protein>
    <recommendedName>
        <fullName evidence="3">Outer membrane protein beta-barrel domain-containing protein</fullName>
    </recommendedName>
</protein>
<organism evidence="2">
    <name type="scientific">candidate division WOR-3 bacterium</name>
    <dbReference type="NCBI Taxonomy" id="2052148"/>
    <lineage>
        <taxon>Bacteria</taxon>
        <taxon>Bacteria division WOR-3</taxon>
    </lineage>
</organism>
<dbReference type="AlphaFoldDB" id="A0A7V3NV59"/>